<gene>
    <name evidence="2" type="ORF">CRV04_08925</name>
</gene>
<evidence type="ECO:0000313" key="3">
    <source>
        <dbReference type="Proteomes" id="UP000290657"/>
    </source>
</evidence>
<feature type="transmembrane region" description="Helical" evidence="1">
    <location>
        <begin position="9"/>
        <end position="29"/>
    </location>
</feature>
<dbReference type="RefSeq" id="WP_128996498.1">
    <property type="nucleotide sequence ID" value="NZ_PDKN01000005.1"/>
</dbReference>
<name>A0A4V1LNW9_9BACT</name>
<keyword evidence="1" id="KW-0472">Membrane</keyword>
<keyword evidence="3" id="KW-1185">Reference proteome</keyword>
<proteinExistence type="predicted"/>
<dbReference type="SUPFAM" id="SSF54523">
    <property type="entry name" value="Pili subunits"/>
    <property type="match status" value="1"/>
</dbReference>
<evidence type="ECO:0008006" key="4">
    <source>
        <dbReference type="Google" id="ProtNLM"/>
    </source>
</evidence>
<dbReference type="OrthoDB" id="5363195at2"/>
<keyword evidence="1" id="KW-0812">Transmembrane</keyword>
<dbReference type="AlphaFoldDB" id="A0A4V1LNW9"/>
<protein>
    <recommendedName>
        <fullName evidence="4">Type II secretion system protein</fullName>
    </recommendedName>
</protein>
<accession>A0A4V1LNW9</accession>
<organism evidence="2 3">
    <name type="scientific">Candidatus Marinarcus aquaticus</name>
    <dbReference type="NCBI Taxonomy" id="2044504"/>
    <lineage>
        <taxon>Bacteria</taxon>
        <taxon>Pseudomonadati</taxon>
        <taxon>Campylobacterota</taxon>
        <taxon>Epsilonproteobacteria</taxon>
        <taxon>Campylobacterales</taxon>
        <taxon>Arcobacteraceae</taxon>
        <taxon>Candidatus Marinarcus</taxon>
    </lineage>
</organism>
<comment type="caution">
    <text evidence="2">The sequence shown here is derived from an EMBL/GenBank/DDBJ whole genome shotgun (WGS) entry which is preliminary data.</text>
</comment>
<evidence type="ECO:0000313" key="2">
    <source>
        <dbReference type="EMBL" id="RXJ56522.1"/>
    </source>
</evidence>
<keyword evidence="1" id="KW-1133">Transmembrane helix</keyword>
<sequence length="211" mass="24185">MLGQSKKAFGFLELILVLALLGLVAWMILPHLNPLNSKLDTAAKRLILYLQQTRYQAMLNNPYSSDDALWHKKRWTLKFLNCTNESDGLYYAIYSDTNKTGQIAKDETLKDPLTQKYIYNNNQCEKRKDRSAFTLLTKEFGITEVKISCNDTSTIGQLSFGYDGKLYSRLSILEYDSDAYLVDKPCNIRLSNGKQSRTIVVEPITGYIHFQ</sequence>
<dbReference type="InterPro" id="IPR045584">
    <property type="entry name" value="Pilin-like"/>
</dbReference>
<evidence type="ECO:0000256" key="1">
    <source>
        <dbReference type="SAM" id="Phobius"/>
    </source>
</evidence>
<dbReference type="EMBL" id="PDKN01000005">
    <property type="protein sequence ID" value="RXJ56522.1"/>
    <property type="molecule type" value="Genomic_DNA"/>
</dbReference>
<dbReference type="Proteomes" id="UP000290657">
    <property type="component" value="Unassembled WGS sequence"/>
</dbReference>
<reference evidence="2 3" key="1">
    <citation type="submission" date="2017-10" db="EMBL/GenBank/DDBJ databases">
        <title>Genomics of the genus Arcobacter.</title>
        <authorList>
            <person name="Perez-Cataluna A."/>
            <person name="Figueras M.J."/>
        </authorList>
    </citation>
    <scope>NUCLEOTIDE SEQUENCE [LARGE SCALE GENOMIC DNA]</scope>
    <source>
        <strain evidence="2 3">CECT 8987</strain>
    </source>
</reference>